<protein>
    <submittedName>
        <fullName evidence="1">Uncharacterized protein</fullName>
    </submittedName>
</protein>
<comment type="caution">
    <text evidence="1">The sequence shown here is derived from an EMBL/GenBank/DDBJ whole genome shotgun (WGS) entry which is preliminary data.</text>
</comment>
<dbReference type="AlphaFoldDB" id="A0AAD7JHJ5"/>
<evidence type="ECO:0000313" key="2">
    <source>
        <dbReference type="Proteomes" id="UP001215280"/>
    </source>
</evidence>
<dbReference type="Gene3D" id="3.40.50.720">
    <property type="entry name" value="NAD(P)-binding Rossmann-like Domain"/>
    <property type="match status" value="1"/>
</dbReference>
<evidence type="ECO:0000313" key="1">
    <source>
        <dbReference type="EMBL" id="KAJ7763525.1"/>
    </source>
</evidence>
<name>A0AAD7JHJ5_9AGAR</name>
<reference evidence="1" key="1">
    <citation type="submission" date="2023-03" db="EMBL/GenBank/DDBJ databases">
        <title>Massive genome expansion in bonnet fungi (Mycena s.s.) driven by repeated elements and novel gene families across ecological guilds.</title>
        <authorList>
            <consortium name="Lawrence Berkeley National Laboratory"/>
            <person name="Harder C.B."/>
            <person name="Miyauchi S."/>
            <person name="Viragh M."/>
            <person name="Kuo A."/>
            <person name="Thoen E."/>
            <person name="Andreopoulos B."/>
            <person name="Lu D."/>
            <person name="Skrede I."/>
            <person name="Drula E."/>
            <person name="Henrissat B."/>
            <person name="Morin E."/>
            <person name="Kohler A."/>
            <person name="Barry K."/>
            <person name="LaButti K."/>
            <person name="Morin E."/>
            <person name="Salamov A."/>
            <person name="Lipzen A."/>
            <person name="Mereny Z."/>
            <person name="Hegedus B."/>
            <person name="Baldrian P."/>
            <person name="Stursova M."/>
            <person name="Weitz H."/>
            <person name="Taylor A."/>
            <person name="Grigoriev I.V."/>
            <person name="Nagy L.G."/>
            <person name="Martin F."/>
            <person name="Kauserud H."/>
        </authorList>
    </citation>
    <scope>NUCLEOTIDE SEQUENCE</scope>
    <source>
        <strain evidence="1">CBHHK188m</strain>
    </source>
</reference>
<gene>
    <name evidence="1" type="ORF">DFH07DRAFT_1059231</name>
</gene>
<feature type="non-terminal residue" evidence="1">
    <location>
        <position position="59"/>
    </location>
</feature>
<keyword evidence="2" id="KW-1185">Reference proteome</keyword>
<accession>A0AAD7JHJ5</accession>
<dbReference type="Gene3D" id="3.90.180.10">
    <property type="entry name" value="Medium-chain alcohol dehydrogenases, catalytic domain"/>
    <property type="match status" value="1"/>
</dbReference>
<organism evidence="1 2">
    <name type="scientific">Mycena maculata</name>
    <dbReference type="NCBI Taxonomy" id="230809"/>
    <lineage>
        <taxon>Eukaryota</taxon>
        <taxon>Fungi</taxon>
        <taxon>Dikarya</taxon>
        <taxon>Basidiomycota</taxon>
        <taxon>Agaricomycotina</taxon>
        <taxon>Agaricomycetes</taxon>
        <taxon>Agaricomycetidae</taxon>
        <taxon>Agaricales</taxon>
        <taxon>Marasmiineae</taxon>
        <taxon>Mycenaceae</taxon>
        <taxon>Mycena</taxon>
    </lineage>
</organism>
<sequence length="59" mass="6305">MCQDLPRQIPDSLALAAAATIPDNFVTAFFTLFDQLSLPIFPAPAPPPDHAIPILIYGA</sequence>
<dbReference type="EMBL" id="JARJLG010000040">
    <property type="protein sequence ID" value="KAJ7763525.1"/>
    <property type="molecule type" value="Genomic_DNA"/>
</dbReference>
<dbReference type="Proteomes" id="UP001215280">
    <property type="component" value="Unassembled WGS sequence"/>
</dbReference>
<proteinExistence type="predicted"/>